<dbReference type="AlphaFoldDB" id="A0A853JR24"/>
<sequence length="340" mass="39749">MYSDDQILFVNQISILDYAQAIGLELDYRPKHVLVRGIVSLELTLDGREWYYHYSSVGGGIVQFVTWLHDISWKDAVQRLLDYGRYGTSEQFRKPAGPIAAMPVTKEKEAPVSFVLPEKKKPYRNLFAYLIKTRKISQPIVQYFIEQKKLYMDGHNNCVFLSLNEQGKPVSAFLRGTYDRKGKDPFKFIVPGSDERYGFTKEGSNHRLLIFEACIDLMSYMTIKNHQNPLYLYNIQDHFIATNGHKYEPLLTYLRAHPEIDQIVFCVDNDARNAMGIIPSEKYMERAKAIIREAFPERFQEGDHFYKHLPDLKDWNDDLKQMAERQGKDKLKKNRKALCR</sequence>
<proteinExistence type="predicted"/>
<dbReference type="EMBL" id="JACCKS010000025">
    <property type="protein sequence ID" value="NZA39743.1"/>
    <property type="molecule type" value="Genomic_DNA"/>
</dbReference>
<name>A0A853JR24_9FIRM</name>
<evidence type="ECO:0000313" key="2">
    <source>
        <dbReference type="EMBL" id="NZA39743.1"/>
    </source>
</evidence>
<accession>A0A853JR24</accession>
<dbReference type="Gene3D" id="3.40.1360.10">
    <property type="match status" value="1"/>
</dbReference>
<dbReference type="Pfam" id="PF13155">
    <property type="entry name" value="Toprim_2"/>
    <property type="match status" value="1"/>
</dbReference>
<evidence type="ECO:0000313" key="3">
    <source>
        <dbReference type="Proteomes" id="UP000586254"/>
    </source>
</evidence>
<dbReference type="Proteomes" id="UP000586254">
    <property type="component" value="Unassembled WGS sequence"/>
</dbReference>
<comment type="caution">
    <text evidence="2">The sequence shown here is derived from an EMBL/GenBank/DDBJ whole genome shotgun (WGS) entry which is preliminary data.</text>
</comment>
<gene>
    <name evidence="2" type="ORF">H0N91_16805</name>
</gene>
<feature type="domain" description="DUF3991" evidence="1">
    <location>
        <begin position="128"/>
        <end position="197"/>
    </location>
</feature>
<organism evidence="2 3">
    <name type="scientific">Eubacterium callanderi</name>
    <dbReference type="NCBI Taxonomy" id="53442"/>
    <lineage>
        <taxon>Bacteria</taxon>
        <taxon>Bacillati</taxon>
        <taxon>Bacillota</taxon>
        <taxon>Clostridia</taxon>
        <taxon>Eubacteriales</taxon>
        <taxon>Eubacteriaceae</taxon>
        <taxon>Eubacterium</taxon>
    </lineage>
</organism>
<protein>
    <submittedName>
        <fullName evidence="2">DUF3991 domain-containing protein</fullName>
    </submittedName>
</protein>
<dbReference type="RefSeq" id="WP_180494001.1">
    <property type="nucleotide sequence ID" value="NZ_JACCKS010000025.1"/>
</dbReference>
<reference evidence="2 3" key="1">
    <citation type="submission" date="2020-07" db="EMBL/GenBank/DDBJ databases">
        <title>Organ Donor 1.</title>
        <authorList>
            <person name="Marsh A.J."/>
            <person name="Azcarate-Peril M.A."/>
        </authorList>
    </citation>
    <scope>NUCLEOTIDE SEQUENCE [LARGE SCALE GENOMIC DNA]</scope>
    <source>
        <strain evidence="2 3">AMC0717</strain>
    </source>
</reference>
<dbReference type="Pfam" id="PF13154">
    <property type="entry name" value="DUF3991"/>
    <property type="match status" value="1"/>
</dbReference>
<evidence type="ECO:0000259" key="1">
    <source>
        <dbReference type="Pfam" id="PF13154"/>
    </source>
</evidence>
<dbReference type="InterPro" id="IPR025054">
    <property type="entry name" value="DUF3991"/>
</dbReference>